<proteinExistence type="predicted"/>
<dbReference type="AlphaFoldDB" id="A0AAV2EVU5"/>
<keyword evidence="3" id="KW-1185">Reference proteome</keyword>
<reference evidence="2 3" key="1">
    <citation type="submission" date="2024-04" db="EMBL/GenBank/DDBJ databases">
        <authorList>
            <person name="Fracassetti M."/>
        </authorList>
    </citation>
    <scope>NUCLEOTIDE SEQUENCE [LARGE SCALE GENOMIC DNA]</scope>
</reference>
<sequence>MDAEYATYMLRSQYGETMDLEGLKECAKFVDHGEEEYHLNANTLDVRVGEEIGEHGEEDQHEANREEDEFIAQSLGEEGKRHCQEYAMDKESYSKLDQSFFQAIKTMTKHLEPIPEEKDDQPIKEPKEEDHKETNEIIDEDDDLTTSKEEEDEIPPLEVALN</sequence>
<feature type="compositionally biased region" description="Acidic residues" evidence="1">
    <location>
        <begin position="136"/>
        <end position="155"/>
    </location>
</feature>
<name>A0AAV2EVU5_9ROSI</name>
<dbReference type="Proteomes" id="UP001497516">
    <property type="component" value="Chromosome 5"/>
</dbReference>
<accession>A0AAV2EVU5</accession>
<gene>
    <name evidence="2" type="ORF">LTRI10_LOCUS30663</name>
</gene>
<feature type="region of interest" description="Disordered" evidence="1">
    <location>
        <begin position="109"/>
        <end position="162"/>
    </location>
</feature>
<evidence type="ECO:0000313" key="3">
    <source>
        <dbReference type="Proteomes" id="UP001497516"/>
    </source>
</evidence>
<evidence type="ECO:0000313" key="2">
    <source>
        <dbReference type="EMBL" id="CAL1389832.1"/>
    </source>
</evidence>
<dbReference type="EMBL" id="OZ034818">
    <property type="protein sequence ID" value="CAL1389832.1"/>
    <property type="molecule type" value="Genomic_DNA"/>
</dbReference>
<evidence type="ECO:0000256" key="1">
    <source>
        <dbReference type="SAM" id="MobiDB-lite"/>
    </source>
</evidence>
<organism evidence="2 3">
    <name type="scientific">Linum trigynum</name>
    <dbReference type="NCBI Taxonomy" id="586398"/>
    <lineage>
        <taxon>Eukaryota</taxon>
        <taxon>Viridiplantae</taxon>
        <taxon>Streptophyta</taxon>
        <taxon>Embryophyta</taxon>
        <taxon>Tracheophyta</taxon>
        <taxon>Spermatophyta</taxon>
        <taxon>Magnoliopsida</taxon>
        <taxon>eudicotyledons</taxon>
        <taxon>Gunneridae</taxon>
        <taxon>Pentapetalae</taxon>
        <taxon>rosids</taxon>
        <taxon>fabids</taxon>
        <taxon>Malpighiales</taxon>
        <taxon>Linaceae</taxon>
        <taxon>Linum</taxon>
    </lineage>
</organism>
<protein>
    <submittedName>
        <fullName evidence="2">Uncharacterized protein</fullName>
    </submittedName>
</protein>
<feature type="compositionally biased region" description="Basic and acidic residues" evidence="1">
    <location>
        <begin position="109"/>
        <end position="135"/>
    </location>
</feature>